<dbReference type="Gene3D" id="4.10.1000.10">
    <property type="entry name" value="Zinc finger, CCCH-type"/>
    <property type="match status" value="1"/>
</dbReference>
<dbReference type="SUPFAM" id="SSF57850">
    <property type="entry name" value="RING/U-box"/>
    <property type="match status" value="2"/>
</dbReference>
<dbReference type="Pfam" id="PF18044">
    <property type="entry name" value="zf-CCCH_4"/>
    <property type="match status" value="1"/>
</dbReference>
<dbReference type="PANTHER" id="PTHR22770">
    <property type="entry name" value="UBIQUITIN CONJUGATING ENZYME 7 INTERACTING PROTEIN-RELATED"/>
    <property type="match status" value="1"/>
</dbReference>
<evidence type="ECO:0008006" key="13">
    <source>
        <dbReference type="Google" id="ProtNLM"/>
    </source>
</evidence>
<evidence type="ECO:0000313" key="12">
    <source>
        <dbReference type="Proteomes" id="UP000606974"/>
    </source>
</evidence>
<comment type="pathway">
    <text evidence="1">Protein modification; protein ubiquitination.</text>
</comment>
<dbReference type="EMBL" id="JAACFV010000083">
    <property type="protein sequence ID" value="KAF7506632.1"/>
    <property type="molecule type" value="Genomic_DNA"/>
</dbReference>
<evidence type="ECO:0000256" key="2">
    <source>
        <dbReference type="ARBA" id="ARBA00022679"/>
    </source>
</evidence>
<evidence type="ECO:0000256" key="5">
    <source>
        <dbReference type="ARBA" id="ARBA00022771"/>
    </source>
</evidence>
<evidence type="ECO:0000259" key="9">
    <source>
        <dbReference type="PROSITE" id="PS50103"/>
    </source>
</evidence>
<dbReference type="SMART" id="SM00647">
    <property type="entry name" value="IBR"/>
    <property type="match status" value="2"/>
</dbReference>
<dbReference type="PROSITE" id="PS51873">
    <property type="entry name" value="TRIAD"/>
    <property type="match status" value="1"/>
</dbReference>
<gene>
    <name evidence="11" type="ORF">GJ744_011564</name>
</gene>
<dbReference type="InterPro" id="IPR051628">
    <property type="entry name" value="LUBAC_E3_Ligases"/>
</dbReference>
<dbReference type="Gene3D" id="3.30.40.10">
    <property type="entry name" value="Zinc/RING finger domain, C3HC4 (zinc finger)"/>
    <property type="match status" value="1"/>
</dbReference>
<sequence length="876" mass="97711">MAPCRFFLQGRCNRGARCAFEHAQPESEDCSTLRAGATSFVPNAQASTCLVSSPSILFSQPCRFFSKGSCTKGEACSYRHITSTGEHGVPARSDSFSPHSIASISAVQSNSIDAAPTPEKPIARESLVYDPITRLPAADSDSRKSNEENTTYHIQGAAVQFASGVRVLSLRLASDISAVHIENLPADITPERLSEVLAPAEYRLNVDNIVMRALPNGTATAHIEHHLPDFADKIIELYDATSVAGHIIRVRHSQLTEKKGSSVNTTQISTVVCSWHKPSRVAWAHYERSEDGKRAQQVMDNKWIDGRKVQCSFQQPQFHPRRKMVYSVQIGNLAPTTSSHYLHQRFRSAEKIVMGKLSYESSPQESASLVREFLLKAGSLESFDVNSSANPRFEKAFAKFSSPQEARAAVQRFSGHLLPEIRTKVFLNLLVSVKFKILRDLFRAVESEINDLRIQILTEDYITLKTYRSEDRPTLLTLRVYGEDPKAVAKAKSAIEIILAGVPAKKEDRLLWDDFFLKPEGMAYLKHIQELHGGFIYRDSRRRQLSLYGSSHAKRHLQDAVVDKITDNAKQSRKIALTPMTLRRFFEGGLQEISRMLGEGKASLRITSSEKTVSIDGSEEDVRLAKAILDDPSRTFTERDEPSAAAEDDCSVCWTEPDDAYRTSCGHTYCKECFSGLCASARSPENFPLQCLGDATRCTHSFSMAELQKALVPTAFDDLLQASLDTYIRTRPGEFQYCVTADCPQIYRITSDGRVFDCPSCLTPICTTCQAVSHNGSTCDEYQDLSSEGTLALKKWMEENKGKPCPRCATPIQKAYGCNHMQCPSCSTHFCWFCMDIFAAHEIYHHMTAKHGDIGIEAADENEQDPTVDVFRLLRV</sequence>
<keyword evidence="12" id="KW-1185">Reference proteome</keyword>
<dbReference type="InterPro" id="IPR000571">
    <property type="entry name" value="Znf_CCCH"/>
</dbReference>
<dbReference type="SMART" id="SM00356">
    <property type="entry name" value="ZnF_C3H1"/>
    <property type="match status" value="2"/>
</dbReference>
<dbReference type="InterPro" id="IPR002867">
    <property type="entry name" value="IBR_dom"/>
</dbReference>
<evidence type="ECO:0000256" key="7">
    <source>
        <dbReference type="ARBA" id="ARBA00022833"/>
    </source>
</evidence>
<evidence type="ECO:0000256" key="8">
    <source>
        <dbReference type="PROSITE-ProRule" id="PRU00723"/>
    </source>
</evidence>
<dbReference type="Pfam" id="PF14608">
    <property type="entry name" value="zf-CCCH_2"/>
    <property type="match status" value="1"/>
</dbReference>
<dbReference type="Proteomes" id="UP000606974">
    <property type="component" value="Unassembled WGS sequence"/>
</dbReference>
<evidence type="ECO:0000259" key="10">
    <source>
        <dbReference type="PROSITE" id="PS51873"/>
    </source>
</evidence>
<keyword evidence="6" id="KW-0833">Ubl conjugation pathway</keyword>
<feature type="domain" description="RING-type" evidence="10">
    <location>
        <begin position="646"/>
        <end position="857"/>
    </location>
</feature>
<dbReference type="Pfam" id="PF22191">
    <property type="entry name" value="IBR_1"/>
    <property type="match status" value="1"/>
</dbReference>
<evidence type="ECO:0000256" key="6">
    <source>
        <dbReference type="ARBA" id="ARBA00022786"/>
    </source>
</evidence>
<accession>A0A8H7AGL2</accession>
<keyword evidence="7 8" id="KW-0862">Zinc</keyword>
<dbReference type="CDD" id="cd20354">
    <property type="entry name" value="Rcat_RBR_RNF14"/>
    <property type="match status" value="1"/>
</dbReference>
<dbReference type="InterPro" id="IPR041367">
    <property type="entry name" value="Znf-CCCH_4"/>
</dbReference>
<keyword evidence="2" id="KW-0808">Transferase</keyword>
<feature type="domain" description="C3H1-type" evidence="9">
    <location>
        <begin position="1"/>
        <end position="25"/>
    </location>
</feature>
<evidence type="ECO:0000313" key="11">
    <source>
        <dbReference type="EMBL" id="KAF7506632.1"/>
    </source>
</evidence>
<dbReference type="InterPro" id="IPR044066">
    <property type="entry name" value="TRIAD_supradom"/>
</dbReference>
<keyword evidence="4" id="KW-0677">Repeat</keyword>
<evidence type="ECO:0000256" key="4">
    <source>
        <dbReference type="ARBA" id="ARBA00022737"/>
    </source>
</evidence>
<protein>
    <recommendedName>
        <fullName evidence="13">RING-type E3 ubiquitin transferase</fullName>
    </recommendedName>
</protein>
<keyword evidence="5 8" id="KW-0863">Zinc-finger</keyword>
<dbReference type="CDD" id="cd00590">
    <property type="entry name" value="RRM_SF"/>
    <property type="match status" value="1"/>
</dbReference>
<dbReference type="Pfam" id="PF01485">
    <property type="entry name" value="IBR"/>
    <property type="match status" value="1"/>
</dbReference>
<dbReference type="PROSITE" id="PS50103">
    <property type="entry name" value="ZF_C3H1"/>
    <property type="match status" value="2"/>
</dbReference>
<name>A0A8H7AGL2_9EURO</name>
<reference evidence="11" key="1">
    <citation type="submission" date="2020-02" db="EMBL/GenBank/DDBJ databases">
        <authorList>
            <person name="Palmer J.M."/>
        </authorList>
    </citation>
    <scope>NUCLEOTIDE SEQUENCE</scope>
    <source>
        <strain evidence="11">EPUS1.4</strain>
        <tissue evidence="11">Thallus</tissue>
    </source>
</reference>
<dbReference type="GO" id="GO:0000151">
    <property type="term" value="C:ubiquitin ligase complex"/>
    <property type="evidence" value="ECO:0007669"/>
    <property type="project" value="TreeGrafter"/>
</dbReference>
<keyword evidence="3 8" id="KW-0479">Metal-binding</keyword>
<evidence type="ECO:0000256" key="1">
    <source>
        <dbReference type="ARBA" id="ARBA00004906"/>
    </source>
</evidence>
<dbReference type="SUPFAM" id="SSF54928">
    <property type="entry name" value="RNA-binding domain, RBD"/>
    <property type="match status" value="2"/>
</dbReference>
<dbReference type="InterPro" id="IPR018957">
    <property type="entry name" value="Znf_C3HC4_RING-type"/>
</dbReference>
<proteinExistence type="predicted"/>
<organism evidence="11 12">
    <name type="scientific">Endocarpon pusillum</name>
    <dbReference type="NCBI Taxonomy" id="364733"/>
    <lineage>
        <taxon>Eukaryota</taxon>
        <taxon>Fungi</taxon>
        <taxon>Dikarya</taxon>
        <taxon>Ascomycota</taxon>
        <taxon>Pezizomycotina</taxon>
        <taxon>Eurotiomycetes</taxon>
        <taxon>Chaetothyriomycetidae</taxon>
        <taxon>Verrucariales</taxon>
        <taxon>Verrucariaceae</taxon>
        <taxon>Endocarpon</taxon>
    </lineage>
</organism>
<dbReference type="InterPro" id="IPR047548">
    <property type="entry name" value="Rcat_RBR_RNF14"/>
</dbReference>
<dbReference type="GO" id="GO:0097039">
    <property type="term" value="P:protein linear polyubiquitination"/>
    <property type="evidence" value="ECO:0007669"/>
    <property type="project" value="TreeGrafter"/>
</dbReference>
<dbReference type="Gene3D" id="1.20.120.1750">
    <property type="match status" value="1"/>
</dbReference>
<feature type="zinc finger region" description="C3H1-type" evidence="8">
    <location>
        <begin position="61"/>
        <end position="83"/>
    </location>
</feature>
<dbReference type="InterPro" id="IPR013083">
    <property type="entry name" value="Znf_RING/FYVE/PHD"/>
</dbReference>
<comment type="caution">
    <text evidence="11">The sequence shown here is derived from an EMBL/GenBank/DDBJ whole genome shotgun (WGS) entry which is preliminary data.</text>
</comment>
<dbReference type="GO" id="GO:0061630">
    <property type="term" value="F:ubiquitin protein ligase activity"/>
    <property type="evidence" value="ECO:0007669"/>
    <property type="project" value="UniProtKB-EC"/>
</dbReference>
<dbReference type="InterPro" id="IPR035979">
    <property type="entry name" value="RBD_domain_sf"/>
</dbReference>
<dbReference type="GO" id="GO:0043130">
    <property type="term" value="F:ubiquitin binding"/>
    <property type="evidence" value="ECO:0007669"/>
    <property type="project" value="TreeGrafter"/>
</dbReference>
<dbReference type="GO" id="GO:0003676">
    <property type="term" value="F:nucleic acid binding"/>
    <property type="evidence" value="ECO:0007669"/>
    <property type="project" value="InterPro"/>
</dbReference>
<dbReference type="GO" id="GO:0008270">
    <property type="term" value="F:zinc ion binding"/>
    <property type="evidence" value="ECO:0007669"/>
    <property type="project" value="UniProtKB-KW"/>
</dbReference>
<dbReference type="InterPro" id="IPR036855">
    <property type="entry name" value="Znf_CCCH_sf"/>
</dbReference>
<dbReference type="Pfam" id="PF00097">
    <property type="entry name" value="zf-C3HC4"/>
    <property type="match status" value="1"/>
</dbReference>
<dbReference type="AlphaFoldDB" id="A0A8H7AGL2"/>
<dbReference type="PANTHER" id="PTHR22770:SF13">
    <property type="entry name" value="RING-TYPE DOMAIN-CONTAINING PROTEIN"/>
    <property type="match status" value="1"/>
</dbReference>
<feature type="zinc finger region" description="C3H1-type" evidence="8">
    <location>
        <begin position="1"/>
        <end position="25"/>
    </location>
</feature>
<dbReference type="GO" id="GO:0043161">
    <property type="term" value="P:proteasome-mediated ubiquitin-dependent protein catabolic process"/>
    <property type="evidence" value="ECO:0007669"/>
    <property type="project" value="TreeGrafter"/>
</dbReference>
<dbReference type="OrthoDB" id="9977870at2759"/>
<dbReference type="CDD" id="cd20335">
    <property type="entry name" value="BRcat_RBR"/>
    <property type="match status" value="1"/>
</dbReference>
<evidence type="ECO:0000256" key="3">
    <source>
        <dbReference type="ARBA" id="ARBA00022723"/>
    </source>
</evidence>
<dbReference type="SUPFAM" id="SSF90229">
    <property type="entry name" value="CCCH zinc finger"/>
    <property type="match status" value="2"/>
</dbReference>
<feature type="domain" description="C3H1-type" evidence="9">
    <location>
        <begin position="61"/>
        <end position="83"/>
    </location>
</feature>